<evidence type="ECO:0000256" key="3">
    <source>
        <dbReference type="ARBA" id="ARBA00023004"/>
    </source>
</evidence>
<dbReference type="InterPro" id="IPR001128">
    <property type="entry name" value="Cyt_P450"/>
</dbReference>
<accession>A0A1D2M8L0</accession>
<dbReference type="GO" id="GO:0020037">
    <property type="term" value="F:heme binding"/>
    <property type="evidence" value="ECO:0007669"/>
    <property type="project" value="InterPro"/>
</dbReference>
<keyword evidence="2" id="KW-0479">Metal-binding</keyword>
<dbReference type="GO" id="GO:0016712">
    <property type="term" value="F:oxidoreductase activity, acting on paired donors, with incorporation or reduction of molecular oxygen, reduced flavin or flavoprotein as one donor, and incorporation of one atom of oxygen"/>
    <property type="evidence" value="ECO:0007669"/>
    <property type="project" value="TreeGrafter"/>
</dbReference>
<dbReference type="PANTHER" id="PTHR24300">
    <property type="entry name" value="CYTOCHROME P450 508A4-RELATED"/>
    <property type="match status" value="1"/>
</dbReference>
<comment type="caution">
    <text evidence="5">The sequence shown here is derived from an EMBL/GenBank/DDBJ whole genome shotgun (WGS) entry which is preliminary data.</text>
</comment>
<evidence type="ECO:0000256" key="2">
    <source>
        <dbReference type="ARBA" id="ARBA00022723"/>
    </source>
</evidence>
<evidence type="ECO:0000256" key="4">
    <source>
        <dbReference type="ARBA" id="ARBA00023033"/>
    </source>
</evidence>
<protein>
    <submittedName>
        <fullName evidence="5">Cytochrome P450 2C1</fullName>
    </submittedName>
</protein>
<keyword evidence="3" id="KW-0408">Iron</keyword>
<dbReference type="GO" id="GO:0005737">
    <property type="term" value="C:cytoplasm"/>
    <property type="evidence" value="ECO:0007669"/>
    <property type="project" value="TreeGrafter"/>
</dbReference>
<dbReference type="GO" id="GO:0006082">
    <property type="term" value="P:organic acid metabolic process"/>
    <property type="evidence" value="ECO:0007669"/>
    <property type="project" value="TreeGrafter"/>
</dbReference>
<keyword evidence="4" id="KW-0560">Oxidoreductase</keyword>
<dbReference type="Gene3D" id="1.10.630.10">
    <property type="entry name" value="Cytochrome P450"/>
    <property type="match status" value="1"/>
</dbReference>
<reference evidence="5 6" key="1">
    <citation type="journal article" date="2016" name="Genome Biol. Evol.">
        <title>Gene Family Evolution Reflects Adaptation to Soil Environmental Stressors in the Genome of the Collembolan Orchesella cincta.</title>
        <authorList>
            <person name="Faddeeva-Vakhrusheva A."/>
            <person name="Derks M.F."/>
            <person name="Anvar S.Y."/>
            <person name="Agamennone V."/>
            <person name="Suring W."/>
            <person name="Smit S."/>
            <person name="van Straalen N.M."/>
            <person name="Roelofs D."/>
        </authorList>
    </citation>
    <scope>NUCLEOTIDE SEQUENCE [LARGE SCALE GENOMIC DNA]</scope>
    <source>
        <tissue evidence="5">Mixed pool</tissue>
    </source>
</reference>
<sequence>MENPRYPPGPISLPLLGNVLQLGRDPSIVLQKWAEEYGPIYSIKMGTEDERFILPPKLNWKRFNPVLYVFGGGNGIINAQGHVWETQRNFTLRKLRDAGAFKSSIEGFLQEEASTLIKYFEQRAGESITGTRLFNGPVINALWKIISGESIDWTSPIKPEILKRAENLTEQVNDYLKKT</sequence>
<dbReference type="InterPro" id="IPR036396">
    <property type="entry name" value="Cyt_P450_sf"/>
</dbReference>
<organism evidence="5 6">
    <name type="scientific">Orchesella cincta</name>
    <name type="common">Springtail</name>
    <name type="synonym">Podura cincta</name>
    <dbReference type="NCBI Taxonomy" id="48709"/>
    <lineage>
        <taxon>Eukaryota</taxon>
        <taxon>Metazoa</taxon>
        <taxon>Ecdysozoa</taxon>
        <taxon>Arthropoda</taxon>
        <taxon>Hexapoda</taxon>
        <taxon>Collembola</taxon>
        <taxon>Entomobryomorpha</taxon>
        <taxon>Entomobryoidea</taxon>
        <taxon>Orchesellidae</taxon>
        <taxon>Orchesellinae</taxon>
        <taxon>Orchesella</taxon>
    </lineage>
</organism>
<evidence type="ECO:0000313" key="5">
    <source>
        <dbReference type="EMBL" id="ODM89323.1"/>
    </source>
</evidence>
<evidence type="ECO:0000256" key="1">
    <source>
        <dbReference type="ARBA" id="ARBA00010617"/>
    </source>
</evidence>
<name>A0A1D2M8L0_ORCCI</name>
<gene>
    <name evidence="5" type="ORF">Ocin01_17355</name>
</gene>
<dbReference type="GO" id="GO:0008395">
    <property type="term" value="F:steroid hydroxylase activity"/>
    <property type="evidence" value="ECO:0007669"/>
    <property type="project" value="TreeGrafter"/>
</dbReference>
<dbReference type="PANTHER" id="PTHR24300:SF397">
    <property type="entry name" value="CYTOCHROME P450 2U1"/>
    <property type="match status" value="1"/>
</dbReference>
<proteinExistence type="inferred from homology"/>
<dbReference type="EMBL" id="LJIJ01002720">
    <property type="protein sequence ID" value="ODM89323.1"/>
    <property type="molecule type" value="Genomic_DNA"/>
</dbReference>
<dbReference type="InterPro" id="IPR050182">
    <property type="entry name" value="Cytochrome_P450_fam2"/>
</dbReference>
<dbReference type="Proteomes" id="UP000094527">
    <property type="component" value="Unassembled WGS sequence"/>
</dbReference>
<dbReference type="STRING" id="48709.A0A1D2M8L0"/>
<dbReference type="GO" id="GO:0005506">
    <property type="term" value="F:iron ion binding"/>
    <property type="evidence" value="ECO:0007669"/>
    <property type="project" value="InterPro"/>
</dbReference>
<keyword evidence="4" id="KW-0503">Monooxygenase</keyword>
<keyword evidence="6" id="KW-1185">Reference proteome</keyword>
<dbReference type="SUPFAM" id="SSF48264">
    <property type="entry name" value="Cytochrome P450"/>
    <property type="match status" value="1"/>
</dbReference>
<dbReference type="Pfam" id="PF00067">
    <property type="entry name" value="p450"/>
    <property type="match status" value="1"/>
</dbReference>
<comment type="similarity">
    <text evidence="1">Belongs to the cytochrome P450 family.</text>
</comment>
<dbReference type="AlphaFoldDB" id="A0A1D2M8L0"/>
<evidence type="ECO:0000313" key="6">
    <source>
        <dbReference type="Proteomes" id="UP000094527"/>
    </source>
</evidence>
<dbReference type="GO" id="GO:0006805">
    <property type="term" value="P:xenobiotic metabolic process"/>
    <property type="evidence" value="ECO:0007669"/>
    <property type="project" value="TreeGrafter"/>
</dbReference>
<dbReference type="OrthoDB" id="6364282at2759"/>